<sequence length="336" mass="36128">MMQATAFWRVPGPRGELRAESLSEPGAGEVLVETRFSAISRGTESQVFHGRIPVSEYQRMRAPFQQGEFNAELKYGYASVGCVLEGPPALQGRDVFCLFPHQDRYVVPESAVVPLPDGLSPRRAVLGANMETAVNALWDAVPLIGDRICVIGAGVVGALVAALASNTPGTEVCLVDTNPQRASLAEALGVTFREPDNAPTECDLVFHVSGSPEGLRQALMLAGNEARVVEMSWYGTEQVSVPLGQAFHSRRLTLQASQVGHLRGDRAVRWAGSRRLALALDLLGDARFEALLEPDCAFADLPQVMPEVASPGSDVLCQVVRYGPDTDGFDDSRRSA</sequence>
<dbReference type="Gene3D" id="3.90.180.10">
    <property type="entry name" value="Medium-chain alcohol dehydrogenases, catalytic domain"/>
    <property type="match status" value="1"/>
</dbReference>
<dbReference type="SUPFAM" id="SSF51735">
    <property type="entry name" value="NAD(P)-binding Rossmann-fold domains"/>
    <property type="match status" value="1"/>
</dbReference>
<dbReference type="Proteomes" id="UP000319812">
    <property type="component" value="Unassembled WGS sequence"/>
</dbReference>
<comment type="caution">
    <text evidence="6">The sequence shown here is derived from an EMBL/GenBank/DDBJ whole genome shotgun (WGS) entry which is preliminary data.</text>
</comment>
<evidence type="ECO:0000256" key="4">
    <source>
        <dbReference type="ARBA" id="ARBA00022833"/>
    </source>
</evidence>
<comment type="cofactor">
    <cofactor evidence="1">
        <name>Zn(2+)</name>
        <dbReference type="ChEBI" id="CHEBI:29105"/>
    </cofactor>
</comment>
<evidence type="ECO:0000256" key="5">
    <source>
        <dbReference type="ARBA" id="ARBA00023002"/>
    </source>
</evidence>
<protein>
    <submittedName>
        <fullName evidence="6">Dehydrogenase</fullName>
    </submittedName>
</protein>
<dbReference type="OrthoDB" id="9781588at2"/>
<keyword evidence="4" id="KW-0862">Zinc</keyword>
<dbReference type="Gene3D" id="3.40.50.720">
    <property type="entry name" value="NAD(P)-binding Rossmann-like Domain"/>
    <property type="match status" value="1"/>
</dbReference>
<dbReference type="RefSeq" id="WP_141321724.1">
    <property type="nucleotide sequence ID" value="NZ_BJOC01000048.1"/>
</dbReference>
<organism evidence="6 7">
    <name type="scientific">Halomonas halmophila</name>
    <dbReference type="NCBI Taxonomy" id="252"/>
    <lineage>
        <taxon>Bacteria</taxon>
        <taxon>Pseudomonadati</taxon>
        <taxon>Pseudomonadota</taxon>
        <taxon>Gammaproteobacteria</taxon>
        <taxon>Oceanospirillales</taxon>
        <taxon>Halomonadaceae</taxon>
        <taxon>Halomonas</taxon>
    </lineage>
</organism>
<dbReference type="PANTHER" id="PTHR43350:SF19">
    <property type="entry name" value="D-GULOSIDE 3-DEHYDROGENASE"/>
    <property type="match status" value="1"/>
</dbReference>
<evidence type="ECO:0000313" key="6">
    <source>
        <dbReference type="EMBL" id="GED23755.1"/>
    </source>
</evidence>
<accession>A0A4Y4F4S8</accession>
<keyword evidence="5" id="KW-0560">Oxidoreductase</keyword>
<keyword evidence="7" id="KW-1185">Reference proteome</keyword>
<proteinExistence type="inferred from homology"/>
<evidence type="ECO:0000256" key="1">
    <source>
        <dbReference type="ARBA" id="ARBA00001947"/>
    </source>
</evidence>
<name>A0A4Y4F4S8_9GAMM</name>
<dbReference type="InterPro" id="IPR036291">
    <property type="entry name" value="NAD(P)-bd_dom_sf"/>
</dbReference>
<dbReference type="AlphaFoldDB" id="A0A4Y4F4S8"/>
<dbReference type="CDD" id="cd08255">
    <property type="entry name" value="2-desacetyl-2-hydroxyethyl_bacteriochlorophyllide_like"/>
    <property type="match status" value="1"/>
</dbReference>
<reference evidence="6 7" key="1">
    <citation type="submission" date="2019-06" db="EMBL/GenBank/DDBJ databases">
        <title>Whole genome shotgun sequence of Halomonas halmophila NBRC 15537.</title>
        <authorList>
            <person name="Hosoyama A."/>
            <person name="Uohara A."/>
            <person name="Ohji S."/>
            <person name="Ichikawa N."/>
        </authorList>
    </citation>
    <scope>NUCLEOTIDE SEQUENCE [LARGE SCALE GENOMIC DNA]</scope>
    <source>
        <strain evidence="6 7">NBRC 15537</strain>
    </source>
</reference>
<evidence type="ECO:0000256" key="2">
    <source>
        <dbReference type="ARBA" id="ARBA00008072"/>
    </source>
</evidence>
<keyword evidence="3" id="KW-0479">Metal-binding</keyword>
<dbReference type="GO" id="GO:0016491">
    <property type="term" value="F:oxidoreductase activity"/>
    <property type="evidence" value="ECO:0007669"/>
    <property type="project" value="UniProtKB-KW"/>
</dbReference>
<dbReference type="InterPro" id="IPR011032">
    <property type="entry name" value="GroES-like_sf"/>
</dbReference>
<dbReference type="SUPFAM" id="SSF50129">
    <property type="entry name" value="GroES-like"/>
    <property type="match status" value="1"/>
</dbReference>
<evidence type="ECO:0000256" key="3">
    <source>
        <dbReference type="ARBA" id="ARBA00022723"/>
    </source>
</evidence>
<comment type="similarity">
    <text evidence="2">Belongs to the zinc-containing alcohol dehydrogenase family.</text>
</comment>
<dbReference type="EMBL" id="BJOC01000048">
    <property type="protein sequence ID" value="GED23755.1"/>
    <property type="molecule type" value="Genomic_DNA"/>
</dbReference>
<gene>
    <name evidence="6" type="ORF">HHA01_27320</name>
</gene>
<evidence type="ECO:0000313" key="7">
    <source>
        <dbReference type="Proteomes" id="UP000319812"/>
    </source>
</evidence>
<dbReference type="PANTHER" id="PTHR43350">
    <property type="entry name" value="NAD-DEPENDENT ALCOHOL DEHYDROGENASE"/>
    <property type="match status" value="1"/>
</dbReference>
<dbReference type="GO" id="GO:0046872">
    <property type="term" value="F:metal ion binding"/>
    <property type="evidence" value="ECO:0007669"/>
    <property type="project" value="UniProtKB-KW"/>
</dbReference>